<evidence type="ECO:0000256" key="1">
    <source>
        <dbReference type="SAM" id="Phobius"/>
    </source>
</evidence>
<organism evidence="2 3">
    <name type="scientific">Candidatus Wallbacteria bacterium GWC2_49_35</name>
    <dbReference type="NCBI Taxonomy" id="1817813"/>
    <lineage>
        <taxon>Bacteria</taxon>
        <taxon>Candidatus Walliibacteriota</taxon>
    </lineage>
</organism>
<sequence length="362" mass="39665">MKNLTNPIKTGTAAKFSRSSAIAIFVFVFAFIFVINFTQDKCAYAQMPALNADTIAKAMFSAKVDERLCTEPPSRVDDFKLGVQSALFVPIVTATKFKYSEIQVIVRLFFGAVAAAIGYQIKKEDEPHIYEAGKKMVASEIDEALSLKYTWNGENQIFETIDSFFAARSERYSKKSAVDRRKLFNIISEGPIYKTGTPVSLTPAAAAQGNSVTPLGSAFPPGHPYAGYTIYTCGPRGVWYFRDAVRRNITAINAALQNEDAQLDAGKGGKVSPDKVVAKAAGIKTLAEMMKLLRLNGAAEAKLAFDKHFEASDISNDNSFDSLTQNSGDIVNSLKMSGYSVPAENIDLYKKLWTIYSTPENK</sequence>
<feature type="transmembrane region" description="Helical" evidence="1">
    <location>
        <begin position="21"/>
        <end position="38"/>
    </location>
</feature>
<evidence type="ECO:0000313" key="3">
    <source>
        <dbReference type="Proteomes" id="UP000178735"/>
    </source>
</evidence>
<name>A0A1F7WD35_9BACT</name>
<reference evidence="2 3" key="1">
    <citation type="journal article" date="2016" name="Nat. Commun.">
        <title>Thousands of microbial genomes shed light on interconnected biogeochemical processes in an aquifer system.</title>
        <authorList>
            <person name="Anantharaman K."/>
            <person name="Brown C.T."/>
            <person name="Hug L.A."/>
            <person name="Sharon I."/>
            <person name="Castelle C.J."/>
            <person name="Probst A.J."/>
            <person name="Thomas B.C."/>
            <person name="Singh A."/>
            <person name="Wilkins M.J."/>
            <person name="Karaoz U."/>
            <person name="Brodie E.L."/>
            <person name="Williams K.H."/>
            <person name="Hubbard S.S."/>
            <person name="Banfield J.F."/>
        </authorList>
    </citation>
    <scope>NUCLEOTIDE SEQUENCE [LARGE SCALE GENOMIC DNA]</scope>
</reference>
<comment type="caution">
    <text evidence="2">The sequence shown here is derived from an EMBL/GenBank/DDBJ whole genome shotgun (WGS) entry which is preliminary data.</text>
</comment>
<protein>
    <submittedName>
        <fullName evidence="2">Uncharacterized protein</fullName>
    </submittedName>
</protein>
<evidence type="ECO:0000313" key="2">
    <source>
        <dbReference type="EMBL" id="OGM00722.1"/>
    </source>
</evidence>
<keyword evidence="1" id="KW-0812">Transmembrane</keyword>
<accession>A0A1F7WD35</accession>
<dbReference type="EMBL" id="MGFH01000252">
    <property type="protein sequence ID" value="OGM00722.1"/>
    <property type="molecule type" value="Genomic_DNA"/>
</dbReference>
<keyword evidence="1" id="KW-1133">Transmembrane helix</keyword>
<dbReference type="Proteomes" id="UP000178735">
    <property type="component" value="Unassembled WGS sequence"/>
</dbReference>
<keyword evidence="1" id="KW-0472">Membrane</keyword>
<gene>
    <name evidence="2" type="ORF">A2008_11380</name>
</gene>
<dbReference type="STRING" id="1817813.A2008_11380"/>
<proteinExistence type="predicted"/>
<dbReference type="AlphaFoldDB" id="A0A1F7WD35"/>